<dbReference type="Pfam" id="PF02668">
    <property type="entry name" value="TauD"/>
    <property type="match status" value="1"/>
</dbReference>
<dbReference type="Gene3D" id="3.60.130.10">
    <property type="entry name" value="Clavaminate synthase-like"/>
    <property type="match status" value="1"/>
</dbReference>
<sequence length="258" mass="28675">MVVTQKVVEGICAWQGSAMVKDPRWRFTLSKEHVAELHIALESVQARGLSWEHMTREDFPLPCLSLKLADIAEELENGSGLANLSGLPLSDFGDGLRQVWYGIGLNLGLPVFQDYNAQLMRDIEDRGEDTDSIEGHKLATLDGNTFQSSKARTLSNGILRFHTDRADVAALLCVRQAKSGGVSRIASSVAVHNEMLRREPELAALLYEPLHRARLGEERGGEDLNYALPVFGQLEGRFTSHYSRTYVEAAQEMLDVPR</sequence>
<evidence type="ECO:0000259" key="2">
    <source>
        <dbReference type="Pfam" id="PF02668"/>
    </source>
</evidence>
<dbReference type="InterPro" id="IPR003819">
    <property type="entry name" value="TauD/TfdA-like"/>
</dbReference>
<dbReference type="SUPFAM" id="SSF51197">
    <property type="entry name" value="Clavaminate synthase-like"/>
    <property type="match status" value="1"/>
</dbReference>
<reference evidence="3" key="1">
    <citation type="submission" date="2018-05" db="EMBL/GenBank/DDBJ databases">
        <authorList>
            <person name="Lanie J.A."/>
            <person name="Ng W.-L."/>
            <person name="Kazmierczak K.M."/>
            <person name="Andrzejewski T.M."/>
            <person name="Davidsen T.M."/>
            <person name="Wayne K.J."/>
            <person name="Tettelin H."/>
            <person name="Glass J.I."/>
            <person name="Rusch D."/>
            <person name="Podicherti R."/>
            <person name="Tsui H.-C.T."/>
            <person name="Winkler M.E."/>
        </authorList>
    </citation>
    <scope>NUCLEOTIDE SEQUENCE</scope>
</reference>
<accession>A0A382BCT5</accession>
<evidence type="ECO:0000256" key="1">
    <source>
        <dbReference type="ARBA" id="ARBA00023002"/>
    </source>
</evidence>
<keyword evidence="1" id="KW-0560">Oxidoreductase</keyword>
<dbReference type="EMBL" id="UINC01029037">
    <property type="protein sequence ID" value="SVB11092.1"/>
    <property type="molecule type" value="Genomic_DNA"/>
</dbReference>
<evidence type="ECO:0000313" key="3">
    <source>
        <dbReference type="EMBL" id="SVB11092.1"/>
    </source>
</evidence>
<dbReference type="InterPro" id="IPR042098">
    <property type="entry name" value="TauD-like_sf"/>
</dbReference>
<feature type="domain" description="TauD/TfdA-like" evidence="2">
    <location>
        <begin position="58"/>
        <end position="214"/>
    </location>
</feature>
<dbReference type="AlphaFoldDB" id="A0A382BCT5"/>
<gene>
    <name evidence="3" type="ORF">METZ01_LOCUS163946</name>
</gene>
<protein>
    <recommendedName>
        <fullName evidence="2">TauD/TfdA-like domain-containing protein</fullName>
    </recommendedName>
</protein>
<organism evidence="3">
    <name type="scientific">marine metagenome</name>
    <dbReference type="NCBI Taxonomy" id="408172"/>
    <lineage>
        <taxon>unclassified sequences</taxon>
        <taxon>metagenomes</taxon>
        <taxon>ecological metagenomes</taxon>
    </lineage>
</organism>
<dbReference type="GO" id="GO:0016491">
    <property type="term" value="F:oxidoreductase activity"/>
    <property type="evidence" value="ECO:0007669"/>
    <property type="project" value="UniProtKB-KW"/>
</dbReference>
<name>A0A382BCT5_9ZZZZ</name>
<feature type="non-terminal residue" evidence="3">
    <location>
        <position position="258"/>
    </location>
</feature>
<proteinExistence type="predicted"/>